<evidence type="ECO:0000313" key="3">
    <source>
        <dbReference type="Proteomes" id="UP001652662"/>
    </source>
</evidence>
<dbReference type="RefSeq" id="XP_070437654.1">
    <property type="nucleotide sequence ID" value="XM_070581553.1"/>
</dbReference>
<organism evidence="3 4">
    <name type="scientific">Equus przewalskii</name>
    <name type="common">Przewalski's horse</name>
    <name type="synonym">Equus caballus przewalskii</name>
    <dbReference type="NCBI Taxonomy" id="9798"/>
    <lineage>
        <taxon>Eukaryota</taxon>
        <taxon>Metazoa</taxon>
        <taxon>Chordata</taxon>
        <taxon>Craniata</taxon>
        <taxon>Vertebrata</taxon>
        <taxon>Euteleostomi</taxon>
        <taxon>Mammalia</taxon>
        <taxon>Eutheria</taxon>
        <taxon>Laurasiatheria</taxon>
        <taxon>Perissodactyla</taxon>
        <taxon>Equidae</taxon>
        <taxon>Equus</taxon>
    </lineage>
</organism>
<feature type="chain" id="PRO_5046098528" evidence="2">
    <location>
        <begin position="30"/>
        <end position="409"/>
    </location>
</feature>
<feature type="compositionally biased region" description="Low complexity" evidence="1">
    <location>
        <begin position="136"/>
        <end position="146"/>
    </location>
</feature>
<keyword evidence="3" id="KW-1185">Reference proteome</keyword>
<dbReference type="GeneID" id="103553127"/>
<evidence type="ECO:0000256" key="1">
    <source>
        <dbReference type="SAM" id="MobiDB-lite"/>
    </source>
</evidence>
<feature type="compositionally biased region" description="Basic residues" evidence="1">
    <location>
        <begin position="213"/>
        <end position="225"/>
    </location>
</feature>
<feature type="region of interest" description="Disordered" evidence="1">
    <location>
        <begin position="207"/>
        <end position="329"/>
    </location>
</feature>
<evidence type="ECO:0000313" key="4">
    <source>
        <dbReference type="RefSeq" id="XP_070437654.1"/>
    </source>
</evidence>
<feature type="signal peptide" evidence="2">
    <location>
        <begin position="1"/>
        <end position="29"/>
    </location>
</feature>
<dbReference type="Proteomes" id="UP001652662">
    <property type="component" value="Chromosome 17"/>
</dbReference>
<sequence length="409" mass="43168">MGARCMPHGKPHFLATCFFFLSSMRLSSPFLEGPVPRFGGGAGLRVAKLRLSSAQRFQEPASRLRPSPTPGTPGGREPLGSAGYAVLTIAFRCRERGPRARNSDSEREAKESPETPHHLLQLPAGGSSAAFPKDSVPGAARASRAGGVSGPHPDSGQDLVPESPIQVQEDVEKRGDTLGAAPWCQRLAALRFAACLGAGLLGLRRAAADGGWRRPRQRRQRRRQLRLQPEQRGLGFPGQLPLVPPGLGLRLAPAGRGAAAAPDADPAAAPPPPPPPRRRGRPGERGDDFLTTGRLRQRLREQRPVILSARPRSWRVSPTGPLTPPTPPRGCSGGMACPWPCSLARPPSCRELEGVCSPPGLLSKESGSGIGRATGHGRLSDLSPASDLPPPARPALRGRPAPSPPRAAS</sequence>
<feature type="region of interest" description="Disordered" evidence="1">
    <location>
        <begin position="358"/>
        <end position="409"/>
    </location>
</feature>
<gene>
    <name evidence="4" type="primary">DLX2</name>
</gene>
<accession>A0ABM4LB20</accession>
<feature type="compositionally biased region" description="Low complexity" evidence="1">
    <location>
        <begin position="226"/>
        <end position="267"/>
    </location>
</feature>
<keyword evidence="4" id="KW-0371">Homeobox</keyword>
<keyword evidence="4" id="KW-0238">DNA-binding</keyword>
<reference evidence="4" key="1">
    <citation type="submission" date="2025-08" db="UniProtKB">
        <authorList>
            <consortium name="RefSeq"/>
        </authorList>
    </citation>
    <scope>IDENTIFICATION</scope>
    <source>
        <tissue evidence="4">Blood</tissue>
    </source>
</reference>
<feature type="region of interest" description="Disordered" evidence="1">
    <location>
        <begin position="96"/>
        <end position="162"/>
    </location>
</feature>
<protein>
    <submittedName>
        <fullName evidence="4">Homeobox protein DLX-2 isoform X1</fullName>
    </submittedName>
</protein>
<name>A0ABM4LB20_EQUPR</name>
<dbReference type="GO" id="GO:0003677">
    <property type="term" value="F:DNA binding"/>
    <property type="evidence" value="ECO:0007669"/>
    <property type="project" value="UniProtKB-KW"/>
</dbReference>
<proteinExistence type="predicted"/>
<feature type="region of interest" description="Disordered" evidence="1">
    <location>
        <begin position="55"/>
        <end position="80"/>
    </location>
</feature>
<evidence type="ECO:0000256" key="2">
    <source>
        <dbReference type="SAM" id="SignalP"/>
    </source>
</evidence>
<keyword evidence="2" id="KW-0732">Signal</keyword>
<feature type="compositionally biased region" description="Basic and acidic residues" evidence="1">
    <location>
        <begin position="96"/>
        <end position="117"/>
    </location>
</feature>